<feature type="domain" description="SLH" evidence="2">
    <location>
        <begin position="36"/>
        <end position="99"/>
    </location>
</feature>
<sequence>MKKQILTLTAVLSLTVTSLLTPPSLEPAAKAAEAKSVIRFKDVSTSHWANSAITWAVKENIVAGYPDETFKPSKSVTRAEFIKMLVDALHIPHSSGSTPWYQAYVHEAIESKIHSEADFKSYKEPITRLEMIRLAARSLARSDQYDAYLKAFDGLYNGDIPFVDYRELKKADVPYTGLVVGSKIMNGFPDASLGLKKNATRAEAVAIIQNLVTTQSSKHPSDFQYLQELKELAETGMNATAVSELEPLLNLIEEQKVIEHYNFDAKLKRVYVIPTEGDTVSFYERKFLWDRDEHPAYFWVGQTGYVTAVFDVTYKKDGNELTFSNYSFLNPSSFFTYSEPRNKFGFVQVFMSDIFEAKKGDTIEFVLYGEYSNEDWDIGVQTNMAYKNSGFTILKNPNKGK</sequence>
<dbReference type="InterPro" id="IPR051465">
    <property type="entry name" value="Cell_Envelope_Struct_Comp"/>
</dbReference>
<feature type="signal peptide" evidence="1">
    <location>
        <begin position="1"/>
        <end position="21"/>
    </location>
</feature>
<reference evidence="4" key="1">
    <citation type="journal article" date="2019" name="Int. J. Syst. Evol. Microbiol.">
        <title>The Global Catalogue of Microorganisms (GCM) 10K type strain sequencing project: providing services to taxonomists for standard genome sequencing and annotation.</title>
        <authorList>
            <consortium name="The Broad Institute Genomics Platform"/>
            <consortium name="The Broad Institute Genome Sequencing Center for Infectious Disease"/>
            <person name="Wu L."/>
            <person name="Ma J."/>
        </authorList>
    </citation>
    <scope>NUCLEOTIDE SEQUENCE [LARGE SCALE GENOMIC DNA]</scope>
    <source>
        <strain evidence="4">KCTC 33676</strain>
    </source>
</reference>
<dbReference type="PROSITE" id="PS51272">
    <property type="entry name" value="SLH"/>
    <property type="match status" value="1"/>
</dbReference>
<evidence type="ECO:0000259" key="2">
    <source>
        <dbReference type="PROSITE" id="PS51272"/>
    </source>
</evidence>
<keyword evidence="1" id="KW-0732">Signal</keyword>
<dbReference type="InterPro" id="IPR001119">
    <property type="entry name" value="SLH_dom"/>
</dbReference>
<comment type="caution">
    <text evidence="3">The sequence shown here is derived from an EMBL/GenBank/DDBJ whole genome shotgun (WGS) entry which is preliminary data.</text>
</comment>
<dbReference type="Pfam" id="PF00395">
    <property type="entry name" value="SLH"/>
    <property type="match status" value="1"/>
</dbReference>
<accession>A0ABW5RCB9</accession>
<keyword evidence="4" id="KW-1185">Reference proteome</keyword>
<proteinExistence type="predicted"/>
<dbReference type="PANTHER" id="PTHR43308">
    <property type="entry name" value="OUTER MEMBRANE PROTEIN ALPHA-RELATED"/>
    <property type="match status" value="1"/>
</dbReference>
<dbReference type="PANTHER" id="PTHR43308:SF5">
    <property type="entry name" value="S-LAYER PROTEIN _ PEPTIDOGLYCAN ENDO-BETA-N-ACETYLGLUCOSAMINIDASE"/>
    <property type="match status" value="1"/>
</dbReference>
<evidence type="ECO:0000256" key="1">
    <source>
        <dbReference type="SAM" id="SignalP"/>
    </source>
</evidence>
<evidence type="ECO:0000313" key="3">
    <source>
        <dbReference type="EMBL" id="MFD2672380.1"/>
    </source>
</evidence>
<protein>
    <submittedName>
        <fullName evidence="3">S-layer homology domain-containing protein</fullName>
    </submittedName>
</protein>
<organism evidence="3 4">
    <name type="scientific">Marinicrinis sediminis</name>
    <dbReference type="NCBI Taxonomy" id="1652465"/>
    <lineage>
        <taxon>Bacteria</taxon>
        <taxon>Bacillati</taxon>
        <taxon>Bacillota</taxon>
        <taxon>Bacilli</taxon>
        <taxon>Bacillales</taxon>
        <taxon>Paenibacillaceae</taxon>
    </lineage>
</organism>
<feature type="chain" id="PRO_5047227418" evidence="1">
    <location>
        <begin position="22"/>
        <end position="401"/>
    </location>
</feature>
<gene>
    <name evidence="3" type="ORF">ACFSUC_12470</name>
</gene>
<name>A0ABW5RCB9_9BACL</name>
<dbReference type="Proteomes" id="UP001597497">
    <property type="component" value="Unassembled WGS sequence"/>
</dbReference>
<dbReference type="EMBL" id="JBHUMM010000037">
    <property type="protein sequence ID" value="MFD2672380.1"/>
    <property type="molecule type" value="Genomic_DNA"/>
</dbReference>
<evidence type="ECO:0000313" key="4">
    <source>
        <dbReference type="Proteomes" id="UP001597497"/>
    </source>
</evidence>
<dbReference type="RefSeq" id="WP_379929947.1">
    <property type="nucleotide sequence ID" value="NZ_JBHUMM010000037.1"/>
</dbReference>